<dbReference type="PANTHER" id="PTHR45806:SF1">
    <property type="entry name" value="SYNAPTOBREVIN HOMOLOG YKT6"/>
    <property type="match status" value="1"/>
</dbReference>
<dbReference type="GO" id="GO:0005794">
    <property type="term" value="C:Golgi apparatus"/>
    <property type="evidence" value="ECO:0007669"/>
    <property type="project" value="TreeGrafter"/>
</dbReference>
<evidence type="ECO:0000256" key="1">
    <source>
        <dbReference type="ARBA" id="ARBA00008025"/>
    </source>
</evidence>
<evidence type="ECO:0000313" key="12">
    <source>
        <dbReference type="EMBL" id="KAK6588762.1"/>
    </source>
</evidence>
<dbReference type="PROSITE" id="PS50892">
    <property type="entry name" value="V_SNARE"/>
    <property type="match status" value="1"/>
</dbReference>
<accession>A0AAV9XXZ7</accession>
<feature type="transmembrane region" description="Helical" evidence="9">
    <location>
        <begin position="270"/>
        <end position="289"/>
    </location>
</feature>
<dbReference type="SUPFAM" id="SSF64356">
    <property type="entry name" value="SNARE-like"/>
    <property type="match status" value="1"/>
</dbReference>
<evidence type="ECO:0000313" key="13">
    <source>
        <dbReference type="Proteomes" id="UP001311799"/>
    </source>
</evidence>
<keyword evidence="2" id="KW-0488">Methylation</keyword>
<dbReference type="EMBL" id="JAWDEY010000022">
    <property type="protein sequence ID" value="KAK6588762.1"/>
    <property type="molecule type" value="Genomic_DNA"/>
</dbReference>
<reference evidence="12 13" key="1">
    <citation type="submission" date="2023-10" db="EMBL/GenBank/DDBJ databases">
        <title>Comparative genomics analysis reveals potential genetic determinants of host preference in Cryptosporidium xiaoi.</title>
        <authorList>
            <person name="Xiao L."/>
            <person name="Li J."/>
        </authorList>
    </citation>
    <scope>NUCLEOTIDE SEQUENCE [LARGE SCALE GENOMIC DNA]</scope>
    <source>
        <strain evidence="12 13">52996</strain>
    </source>
</reference>
<feature type="domain" description="Longin" evidence="10">
    <location>
        <begin position="7"/>
        <end position="127"/>
    </location>
</feature>
<keyword evidence="9" id="KW-0812">Transmembrane</keyword>
<dbReference type="PROSITE" id="PS50859">
    <property type="entry name" value="LONGIN"/>
    <property type="match status" value="1"/>
</dbReference>
<protein>
    <submittedName>
        <fullName evidence="12">Uncharacterized protein</fullName>
    </submittedName>
</protein>
<evidence type="ECO:0000256" key="3">
    <source>
        <dbReference type="ARBA" id="ARBA00023136"/>
    </source>
</evidence>
<comment type="caution">
    <text evidence="12">The sequence shown here is derived from an EMBL/GenBank/DDBJ whole genome shotgun (WGS) entry which is preliminary data.</text>
</comment>
<evidence type="ECO:0000256" key="5">
    <source>
        <dbReference type="ARBA" id="ARBA00023288"/>
    </source>
</evidence>
<dbReference type="Pfam" id="PF13774">
    <property type="entry name" value="Longin"/>
    <property type="match status" value="1"/>
</dbReference>
<keyword evidence="9" id="KW-1133">Transmembrane helix</keyword>
<feature type="domain" description="V-SNARE coiled-coil homology" evidence="11">
    <location>
        <begin position="138"/>
        <end position="198"/>
    </location>
</feature>
<keyword evidence="3 9" id="KW-0472">Membrane</keyword>
<gene>
    <name evidence="12" type="ORF">RS030_2206</name>
</gene>
<evidence type="ECO:0000256" key="7">
    <source>
        <dbReference type="ARBA" id="ARBA00046278"/>
    </source>
</evidence>
<dbReference type="InterPro" id="IPR042855">
    <property type="entry name" value="V_SNARE_CC"/>
</dbReference>
<keyword evidence="5" id="KW-0449">Lipoprotein</keyword>
<name>A0AAV9XXZ7_9CRYT</name>
<dbReference type="AlphaFoldDB" id="A0AAV9XXZ7"/>
<feature type="transmembrane region" description="Helical" evidence="9">
    <location>
        <begin position="231"/>
        <end position="250"/>
    </location>
</feature>
<dbReference type="Proteomes" id="UP001311799">
    <property type="component" value="Unassembled WGS sequence"/>
</dbReference>
<keyword evidence="4" id="KW-0564">Palmitate</keyword>
<dbReference type="Gene3D" id="1.20.5.110">
    <property type="match status" value="1"/>
</dbReference>
<organism evidence="12 13">
    <name type="scientific">Cryptosporidium xiaoi</name>
    <dbReference type="NCBI Taxonomy" id="659607"/>
    <lineage>
        <taxon>Eukaryota</taxon>
        <taxon>Sar</taxon>
        <taxon>Alveolata</taxon>
        <taxon>Apicomplexa</taxon>
        <taxon>Conoidasida</taxon>
        <taxon>Coccidia</taxon>
        <taxon>Eucoccidiorida</taxon>
        <taxon>Eimeriorina</taxon>
        <taxon>Cryptosporidiidae</taxon>
        <taxon>Cryptosporidium</taxon>
    </lineage>
</organism>
<sequence>MKIFSIFICKDTYNGDVKLISSCFNLSSFAFLERNAIKEILTFIVKSITPKLDVGKREIISHDKFLIFSFKWVDGTTILIACDREYPSRSAFSCINELYSDLYKSYLNIEISDIKEQIHIKEMQDYLKKYKNPLFSDAIFESQMKVEKASEAMHISLRSLLDRGENLDILLQKSQDLSDYSKKLFKTSKKTNKSCLKQLNEQKPTAPTSPTIAPVCDTNLPSTVTDEVSKVLYFGFGSFLAVSLIALAVLQVNINSVCDKNLDEVNGLSALLSLFMALLCSIISFVPSQRDIITKAFKYYELPSYKKESLWSWINIGLFILIPTLVVIHDVGGFIAISESNTCKRTAPGLFIGTSIVLSFQLLIILMLMLALFYSRMMDLIYSLPSFNIDLISELHVTLKAKKLMFLIFDSICSLFEKITHVLKKKYPLSKIKETYFNIIHKFMEIYKGLQFIRFNKEHK</sequence>
<keyword evidence="8" id="KW-0175">Coiled coil</keyword>
<dbReference type="SUPFAM" id="SSF58038">
    <property type="entry name" value="SNARE fusion complex"/>
    <property type="match status" value="1"/>
</dbReference>
<dbReference type="Gene3D" id="3.30.450.50">
    <property type="entry name" value="Longin domain"/>
    <property type="match status" value="1"/>
</dbReference>
<dbReference type="GO" id="GO:0006888">
    <property type="term" value="P:endoplasmic reticulum to Golgi vesicle-mediated transport"/>
    <property type="evidence" value="ECO:0007669"/>
    <property type="project" value="TreeGrafter"/>
</dbReference>
<dbReference type="InterPro" id="IPR010908">
    <property type="entry name" value="Longin_dom"/>
</dbReference>
<comment type="subcellular location">
    <subcellularLocation>
        <location evidence="7">Endomembrane system</location>
        <topology evidence="7">Lipid-anchor</topology>
        <orientation evidence="7">Cytoplasmic side</orientation>
    </subcellularLocation>
</comment>
<keyword evidence="13" id="KW-1185">Reference proteome</keyword>
<evidence type="ECO:0000256" key="9">
    <source>
        <dbReference type="SAM" id="Phobius"/>
    </source>
</evidence>
<evidence type="ECO:0000256" key="6">
    <source>
        <dbReference type="ARBA" id="ARBA00023289"/>
    </source>
</evidence>
<keyword evidence="6" id="KW-0636">Prenylation</keyword>
<proteinExistence type="inferred from homology"/>
<dbReference type="CDD" id="cd14824">
    <property type="entry name" value="Longin"/>
    <property type="match status" value="1"/>
</dbReference>
<evidence type="ECO:0000259" key="11">
    <source>
        <dbReference type="PROSITE" id="PS50892"/>
    </source>
</evidence>
<evidence type="ECO:0000256" key="4">
    <source>
        <dbReference type="ARBA" id="ARBA00023139"/>
    </source>
</evidence>
<dbReference type="SMART" id="SM01270">
    <property type="entry name" value="Longin"/>
    <property type="match status" value="1"/>
</dbReference>
<feature type="transmembrane region" description="Helical" evidence="9">
    <location>
        <begin position="310"/>
        <end position="337"/>
    </location>
</feature>
<dbReference type="PANTHER" id="PTHR45806">
    <property type="entry name" value="SYNAPTOBREVIN HOMOLOG YKT6"/>
    <property type="match status" value="1"/>
</dbReference>
<comment type="similarity">
    <text evidence="1">Belongs to the synaptobrevin family.</text>
</comment>
<feature type="transmembrane region" description="Helical" evidence="9">
    <location>
        <begin position="349"/>
        <end position="374"/>
    </location>
</feature>
<evidence type="ECO:0000256" key="2">
    <source>
        <dbReference type="ARBA" id="ARBA00022481"/>
    </source>
</evidence>
<evidence type="ECO:0000256" key="8">
    <source>
        <dbReference type="PROSITE-ProRule" id="PRU00290"/>
    </source>
</evidence>
<dbReference type="InterPro" id="IPR011012">
    <property type="entry name" value="Longin-like_dom_sf"/>
</dbReference>
<evidence type="ECO:0000259" key="10">
    <source>
        <dbReference type="PROSITE" id="PS50859"/>
    </source>
</evidence>
<dbReference type="GO" id="GO:0005484">
    <property type="term" value="F:SNAP receptor activity"/>
    <property type="evidence" value="ECO:0007669"/>
    <property type="project" value="TreeGrafter"/>
</dbReference>